<keyword evidence="2" id="KW-0812">Transmembrane</keyword>
<evidence type="ECO:0000313" key="4">
    <source>
        <dbReference type="Proteomes" id="UP000180246"/>
    </source>
</evidence>
<protein>
    <recommendedName>
        <fullName evidence="5">Transmembrane protein</fullName>
    </recommendedName>
</protein>
<comment type="caution">
    <text evidence="3">The sequence shown here is derived from an EMBL/GenBank/DDBJ whole genome shotgun (WGS) entry which is preliminary data.</text>
</comment>
<accession>A0A1S2NGS6</accession>
<keyword evidence="2" id="KW-0472">Membrane</keyword>
<dbReference type="Proteomes" id="UP000180246">
    <property type="component" value="Unassembled WGS sequence"/>
</dbReference>
<feature type="region of interest" description="Disordered" evidence="1">
    <location>
        <begin position="41"/>
        <end position="121"/>
    </location>
</feature>
<keyword evidence="2" id="KW-1133">Transmembrane helix</keyword>
<dbReference type="AlphaFoldDB" id="A0A1S2NGS6"/>
<dbReference type="RefSeq" id="WP_005666595.1">
    <property type="nucleotide sequence ID" value="NZ_JRYB01000001.1"/>
</dbReference>
<feature type="compositionally biased region" description="Basic and acidic residues" evidence="1">
    <location>
        <begin position="68"/>
        <end position="112"/>
    </location>
</feature>
<evidence type="ECO:0008006" key="5">
    <source>
        <dbReference type="Google" id="ProtNLM"/>
    </source>
</evidence>
<evidence type="ECO:0000313" key="3">
    <source>
        <dbReference type="EMBL" id="OIJ44291.1"/>
    </source>
</evidence>
<feature type="transmembrane region" description="Helical" evidence="2">
    <location>
        <begin position="22"/>
        <end position="41"/>
    </location>
</feature>
<evidence type="ECO:0000256" key="2">
    <source>
        <dbReference type="SAM" id="Phobius"/>
    </source>
</evidence>
<feature type="compositionally biased region" description="Basic and acidic residues" evidence="1">
    <location>
        <begin position="44"/>
        <end position="59"/>
    </location>
</feature>
<organism evidence="3 4">
    <name type="scientific">Massilia timonae</name>
    <dbReference type="NCBI Taxonomy" id="47229"/>
    <lineage>
        <taxon>Bacteria</taxon>
        <taxon>Pseudomonadati</taxon>
        <taxon>Pseudomonadota</taxon>
        <taxon>Betaproteobacteria</taxon>
        <taxon>Burkholderiales</taxon>
        <taxon>Oxalobacteraceae</taxon>
        <taxon>Telluria group</taxon>
        <taxon>Massilia</taxon>
    </lineage>
</organism>
<name>A0A1S2NGS6_9BURK</name>
<proteinExistence type="predicted"/>
<gene>
    <name evidence="3" type="ORF">LO55_3056</name>
</gene>
<reference evidence="3 4" key="1">
    <citation type="submission" date="2014-10" db="EMBL/GenBank/DDBJ databases">
        <authorList>
            <person name="Seo M.-J."/>
            <person name="Seok Y.J."/>
            <person name="Cha I.-T."/>
        </authorList>
    </citation>
    <scope>NUCLEOTIDE SEQUENCE [LARGE SCALE GENOMIC DNA]</scope>
    <source>
        <strain evidence="3 4">NEU</strain>
    </source>
</reference>
<dbReference type="EMBL" id="JRYB01000001">
    <property type="protein sequence ID" value="OIJ44291.1"/>
    <property type="molecule type" value="Genomic_DNA"/>
</dbReference>
<sequence length="121" mass="13880">MNHAHNDKPAGFGANGGRLARLARLGVIACVLAGTGASALAQNQERDPRRDEAALRDRYQMQAQQDPRVYEMRDQDRRVMEAQADAAREERRRGRLSPDERRDLRRQIKEGSELYPNARRR</sequence>
<evidence type="ECO:0000256" key="1">
    <source>
        <dbReference type="SAM" id="MobiDB-lite"/>
    </source>
</evidence>